<evidence type="ECO:0000256" key="5">
    <source>
        <dbReference type="PROSITE-ProRule" id="PRU00455"/>
    </source>
</evidence>
<dbReference type="InterPro" id="IPR018121">
    <property type="entry name" value="7-in-absentia-prot_TRAF-dom"/>
</dbReference>
<dbReference type="GO" id="GO:0008270">
    <property type="term" value="F:zinc ion binding"/>
    <property type="evidence" value="ECO:0007669"/>
    <property type="project" value="UniProtKB-KW"/>
</dbReference>
<dbReference type="InterPro" id="IPR013010">
    <property type="entry name" value="Znf_SIAH"/>
</dbReference>
<sequence length="217" mass="26035">HSSCSLCWELNFCPICKVPFTDTRNFCLESISELVHYPCENENKGCHRFFTLQEMQEHLQICDFRTYGCKLDEHCDWEGRRHELKKHYLDKHDNKVLIGKECTCLWKYDKPDQAVHLMLAYNERFYVHRKLKNDIMYWAVQYIGQTEDVIMFYFEINIFSDQFTDRKLEFSEICHDDIKDMDEIIDTGFCVAVPMNVLETYINTQDAIFYKIIIKTA</sequence>
<dbReference type="PROSITE" id="PS51081">
    <property type="entry name" value="ZF_SIAH"/>
    <property type="match status" value="1"/>
</dbReference>
<dbReference type="AlphaFoldDB" id="A0A482V7U8"/>
<comment type="domain">
    <text evidence="6">The SBD domain (substrate-binding domain) mediates the interaction with substrate proteins. It is related to the TRAF family.</text>
</comment>
<evidence type="ECO:0000313" key="8">
    <source>
        <dbReference type="EMBL" id="RZB39264.1"/>
    </source>
</evidence>
<dbReference type="Pfam" id="PF21361">
    <property type="entry name" value="Sina_ZnF"/>
    <property type="match status" value="1"/>
</dbReference>
<dbReference type="Gene3D" id="2.60.210.10">
    <property type="entry name" value="Apoptosis, Tumor Necrosis Factor Receptor Associated Protein 2, Chain A"/>
    <property type="match status" value="1"/>
</dbReference>
<keyword evidence="4 6" id="KW-0862">Zinc</keyword>
<proteinExistence type="inferred from homology"/>
<dbReference type="GO" id="GO:0005737">
    <property type="term" value="C:cytoplasm"/>
    <property type="evidence" value="ECO:0007669"/>
    <property type="project" value="InterPro"/>
</dbReference>
<dbReference type="InterPro" id="IPR008974">
    <property type="entry name" value="TRAF-like"/>
</dbReference>
<accession>A0A482V7U8</accession>
<dbReference type="STRING" id="1661398.A0A482V7U8"/>
<keyword evidence="3 5" id="KW-0863">Zinc-finger</keyword>
<dbReference type="PANTHER" id="PTHR45877">
    <property type="entry name" value="E3 UBIQUITIN-PROTEIN LIGASE SIAH2"/>
    <property type="match status" value="1"/>
</dbReference>
<dbReference type="GO" id="GO:0061630">
    <property type="term" value="F:ubiquitin protein ligase activity"/>
    <property type="evidence" value="ECO:0007669"/>
    <property type="project" value="UniProtKB-EC"/>
</dbReference>
<gene>
    <name evidence="8" type="ORF">BDFB_008647</name>
</gene>
<dbReference type="GO" id="GO:0043161">
    <property type="term" value="P:proteasome-mediated ubiquitin-dependent protein catabolic process"/>
    <property type="evidence" value="ECO:0007669"/>
    <property type="project" value="TreeGrafter"/>
</dbReference>
<evidence type="ECO:0000256" key="1">
    <source>
        <dbReference type="ARBA" id="ARBA00009119"/>
    </source>
</evidence>
<dbReference type="PANTHER" id="PTHR45877:SF2">
    <property type="entry name" value="E3 UBIQUITIN-PROTEIN LIGASE SINA-RELATED"/>
    <property type="match status" value="1"/>
</dbReference>
<keyword evidence="6" id="KW-0833">Ubl conjugation pathway</keyword>
<dbReference type="GO" id="GO:0016567">
    <property type="term" value="P:protein ubiquitination"/>
    <property type="evidence" value="ECO:0007669"/>
    <property type="project" value="UniProtKB-UniPathway"/>
</dbReference>
<dbReference type="Pfam" id="PF03145">
    <property type="entry name" value="Sina_TRAF"/>
    <property type="match status" value="1"/>
</dbReference>
<dbReference type="OrthoDB" id="6677380at2759"/>
<feature type="non-terminal residue" evidence="8">
    <location>
        <position position="217"/>
    </location>
</feature>
<dbReference type="GO" id="GO:0031624">
    <property type="term" value="F:ubiquitin conjugating enzyme binding"/>
    <property type="evidence" value="ECO:0007669"/>
    <property type="project" value="TreeGrafter"/>
</dbReference>
<keyword evidence="2 6" id="KW-0479">Metal-binding</keyword>
<dbReference type="InterPro" id="IPR013083">
    <property type="entry name" value="Znf_RING/FYVE/PHD"/>
</dbReference>
<feature type="domain" description="SIAH-type" evidence="7">
    <location>
        <begin position="34"/>
        <end position="93"/>
    </location>
</feature>
<dbReference type="EMBL" id="QDEB01129830">
    <property type="protein sequence ID" value="RZB39264.1"/>
    <property type="molecule type" value="Genomic_DNA"/>
</dbReference>
<evidence type="ECO:0000256" key="2">
    <source>
        <dbReference type="ARBA" id="ARBA00022723"/>
    </source>
</evidence>
<dbReference type="EC" id="2.3.2.27" evidence="6"/>
<evidence type="ECO:0000256" key="3">
    <source>
        <dbReference type="ARBA" id="ARBA00022771"/>
    </source>
</evidence>
<protein>
    <recommendedName>
        <fullName evidence="6">E3 ubiquitin-protein ligase</fullName>
        <ecNumber evidence="6">2.3.2.27</ecNumber>
    </recommendedName>
</protein>
<comment type="similarity">
    <text evidence="1 6">Belongs to the SINA (Seven in absentia) family.</text>
</comment>
<evidence type="ECO:0000259" key="7">
    <source>
        <dbReference type="PROSITE" id="PS51081"/>
    </source>
</evidence>
<dbReference type="UniPathway" id="UPA00143"/>
<comment type="domain">
    <text evidence="6">The RING-type zinc finger domain is essential for ubiquitin ligase activity.</text>
</comment>
<name>A0A482V7U8_ASBVE</name>
<dbReference type="InterPro" id="IPR004162">
    <property type="entry name" value="SINA-like_animal"/>
</dbReference>
<organism evidence="8 9">
    <name type="scientific">Asbolus verrucosus</name>
    <name type="common">Desert ironclad beetle</name>
    <dbReference type="NCBI Taxonomy" id="1661398"/>
    <lineage>
        <taxon>Eukaryota</taxon>
        <taxon>Metazoa</taxon>
        <taxon>Ecdysozoa</taxon>
        <taxon>Arthropoda</taxon>
        <taxon>Hexapoda</taxon>
        <taxon>Insecta</taxon>
        <taxon>Pterygota</taxon>
        <taxon>Neoptera</taxon>
        <taxon>Endopterygota</taxon>
        <taxon>Coleoptera</taxon>
        <taxon>Polyphaga</taxon>
        <taxon>Cucujiformia</taxon>
        <taxon>Tenebrionidae</taxon>
        <taxon>Pimeliinae</taxon>
        <taxon>Asbolus</taxon>
    </lineage>
</organism>
<keyword evidence="9" id="KW-1185">Reference proteome</keyword>
<comment type="pathway">
    <text evidence="6">Protein modification; protein ubiquitination.</text>
</comment>
<evidence type="ECO:0000256" key="6">
    <source>
        <dbReference type="RuleBase" id="RU201113"/>
    </source>
</evidence>
<feature type="non-terminal residue" evidence="8">
    <location>
        <position position="1"/>
    </location>
</feature>
<comment type="function">
    <text evidence="6">E3 ubiquitin-protein ligase that mediates ubiquitination and subsequent proteasomal degradation of target proteins. E3 ubiquitin ligases accept ubiquitin from an E2 ubiquitin-conjugating enzyme in the form of a thioester and then directly transfers the ubiquitin to targeted substrates.</text>
</comment>
<dbReference type="Gene3D" id="3.30.40.10">
    <property type="entry name" value="Zinc/RING finger domain, C3HC4 (zinc finger)"/>
    <property type="match status" value="1"/>
</dbReference>
<comment type="caution">
    <text evidence="8">The sequence shown here is derived from an EMBL/GenBank/DDBJ whole genome shotgun (WGS) entry which is preliminary data.</text>
</comment>
<evidence type="ECO:0000256" key="4">
    <source>
        <dbReference type="ARBA" id="ARBA00022833"/>
    </source>
</evidence>
<reference evidence="8 9" key="1">
    <citation type="submission" date="2017-03" db="EMBL/GenBank/DDBJ databases">
        <title>Genome of the blue death feigning beetle - Asbolus verrucosus.</title>
        <authorList>
            <person name="Rider S.D."/>
        </authorList>
    </citation>
    <scope>NUCLEOTIDE SEQUENCE [LARGE SCALE GENOMIC DNA]</scope>
    <source>
        <strain evidence="8">Butters</strain>
        <tissue evidence="8">Head and leg muscle</tissue>
    </source>
</reference>
<evidence type="ECO:0000313" key="9">
    <source>
        <dbReference type="Proteomes" id="UP000292052"/>
    </source>
</evidence>
<dbReference type="SUPFAM" id="SSF49599">
    <property type="entry name" value="TRAF domain-like"/>
    <property type="match status" value="1"/>
</dbReference>
<dbReference type="Proteomes" id="UP000292052">
    <property type="component" value="Unassembled WGS sequence"/>
</dbReference>
<comment type="catalytic activity">
    <reaction evidence="6">
        <text>S-ubiquitinyl-[E2 ubiquitin-conjugating enzyme]-L-cysteine + [acceptor protein]-L-lysine = [E2 ubiquitin-conjugating enzyme]-L-cysteine + N(6)-ubiquitinyl-[acceptor protein]-L-lysine.</text>
        <dbReference type="EC" id="2.3.2.27"/>
    </reaction>
</comment>